<accession>X1UM89</accession>
<proteinExistence type="predicted"/>
<organism evidence="1">
    <name type="scientific">marine sediment metagenome</name>
    <dbReference type="NCBI Taxonomy" id="412755"/>
    <lineage>
        <taxon>unclassified sequences</taxon>
        <taxon>metagenomes</taxon>
        <taxon>ecological metagenomes</taxon>
    </lineage>
</organism>
<name>X1UM89_9ZZZZ</name>
<protein>
    <submittedName>
        <fullName evidence="1">Uncharacterized protein</fullName>
    </submittedName>
</protein>
<gene>
    <name evidence="1" type="ORF">S12H4_28929</name>
</gene>
<sequence>SAPALETIIKAGLAQSADWQKRHPLKEGQELKLFS</sequence>
<comment type="caution">
    <text evidence="1">The sequence shown here is derived from an EMBL/GenBank/DDBJ whole genome shotgun (WGS) entry which is preliminary data.</text>
</comment>
<evidence type="ECO:0000313" key="1">
    <source>
        <dbReference type="EMBL" id="GAI93449.1"/>
    </source>
</evidence>
<dbReference type="AlphaFoldDB" id="X1UM89"/>
<reference evidence="1" key="1">
    <citation type="journal article" date="2014" name="Front. Microbiol.">
        <title>High frequency of phylogenetically diverse reductive dehalogenase-homologous genes in deep subseafloor sedimentary metagenomes.</title>
        <authorList>
            <person name="Kawai M."/>
            <person name="Futagami T."/>
            <person name="Toyoda A."/>
            <person name="Takaki Y."/>
            <person name="Nishi S."/>
            <person name="Hori S."/>
            <person name="Arai W."/>
            <person name="Tsubouchi T."/>
            <person name="Morono Y."/>
            <person name="Uchiyama I."/>
            <person name="Ito T."/>
            <person name="Fujiyama A."/>
            <person name="Inagaki F."/>
            <person name="Takami H."/>
        </authorList>
    </citation>
    <scope>NUCLEOTIDE SEQUENCE</scope>
    <source>
        <strain evidence="1">Expedition CK06-06</strain>
    </source>
</reference>
<dbReference type="EMBL" id="BARW01016643">
    <property type="protein sequence ID" value="GAI93449.1"/>
    <property type="molecule type" value="Genomic_DNA"/>
</dbReference>
<feature type="non-terminal residue" evidence="1">
    <location>
        <position position="1"/>
    </location>
</feature>